<evidence type="ECO:0000313" key="3">
    <source>
        <dbReference type="Proteomes" id="UP000608955"/>
    </source>
</evidence>
<reference evidence="2" key="1">
    <citation type="journal article" date="2014" name="Int. J. Syst. Evol. Microbiol.">
        <title>Complete genome sequence of Corynebacterium casei LMG S-19264T (=DSM 44701T), isolated from a smear-ripened cheese.</title>
        <authorList>
            <consortium name="US DOE Joint Genome Institute (JGI-PGF)"/>
            <person name="Walter F."/>
            <person name="Albersmeier A."/>
            <person name="Kalinowski J."/>
            <person name="Ruckert C."/>
        </authorList>
    </citation>
    <scope>NUCLEOTIDE SEQUENCE</scope>
    <source>
        <strain evidence="2">JCM 4654</strain>
    </source>
</reference>
<reference evidence="2" key="2">
    <citation type="submission" date="2020-09" db="EMBL/GenBank/DDBJ databases">
        <authorList>
            <person name="Sun Q."/>
            <person name="Ohkuma M."/>
        </authorList>
    </citation>
    <scope>NUCLEOTIDE SEQUENCE</scope>
    <source>
        <strain evidence="2">JCM 4654</strain>
    </source>
</reference>
<dbReference type="Gene3D" id="3.30.70.100">
    <property type="match status" value="1"/>
</dbReference>
<dbReference type="EMBL" id="BMVF01000009">
    <property type="protein sequence ID" value="GHD91042.1"/>
    <property type="molecule type" value="Genomic_DNA"/>
</dbReference>
<name>A0A918Y4U4_9ACTN</name>
<proteinExistence type="predicted"/>
<feature type="region of interest" description="Disordered" evidence="1">
    <location>
        <begin position="41"/>
        <end position="74"/>
    </location>
</feature>
<dbReference type="Proteomes" id="UP000608955">
    <property type="component" value="Unassembled WGS sequence"/>
</dbReference>
<sequence>MGDLIVEPQQIYARWSRHSHFRHSADGTRALPYTEWPSGEAHREAAEAGHHDKRHEILAGTTGLTGDPPKTVPP</sequence>
<keyword evidence="3" id="KW-1185">Reference proteome</keyword>
<evidence type="ECO:0000256" key="1">
    <source>
        <dbReference type="SAM" id="MobiDB-lite"/>
    </source>
</evidence>
<accession>A0A918Y4U4</accession>
<dbReference type="AlphaFoldDB" id="A0A918Y4U4"/>
<protein>
    <submittedName>
        <fullName evidence="2">Uncharacterized protein</fullName>
    </submittedName>
</protein>
<evidence type="ECO:0000313" key="2">
    <source>
        <dbReference type="EMBL" id="GHD91042.1"/>
    </source>
</evidence>
<feature type="compositionally biased region" description="Basic and acidic residues" evidence="1">
    <location>
        <begin position="41"/>
        <end position="57"/>
    </location>
</feature>
<organism evidence="2 3">
    <name type="scientific">Streptomyces naganishii JCM 4654</name>
    <dbReference type="NCBI Taxonomy" id="1306179"/>
    <lineage>
        <taxon>Bacteria</taxon>
        <taxon>Bacillati</taxon>
        <taxon>Actinomycetota</taxon>
        <taxon>Actinomycetes</taxon>
        <taxon>Kitasatosporales</taxon>
        <taxon>Streptomycetaceae</taxon>
        <taxon>Streptomyces</taxon>
    </lineage>
</organism>
<comment type="caution">
    <text evidence="2">The sequence shown here is derived from an EMBL/GenBank/DDBJ whole genome shotgun (WGS) entry which is preliminary data.</text>
</comment>
<gene>
    <name evidence="2" type="ORF">GCM10010508_38040</name>
</gene>